<dbReference type="RefSeq" id="WP_084855402.1">
    <property type="nucleotide sequence ID" value="NZ_NBWC01000009.1"/>
</dbReference>
<evidence type="ECO:0000313" key="1">
    <source>
        <dbReference type="EMBL" id="ORL65878.1"/>
    </source>
</evidence>
<comment type="caution">
    <text evidence="1">The sequence shown here is derived from an EMBL/GenBank/DDBJ whole genome shotgun (WGS) entry which is preliminary data.</text>
</comment>
<dbReference type="OrthoDB" id="5795846at2"/>
<evidence type="ECO:0000313" key="2">
    <source>
        <dbReference type="Proteomes" id="UP000193675"/>
    </source>
</evidence>
<dbReference type="Pfam" id="PF09523">
    <property type="entry name" value="DUF2390"/>
    <property type="match status" value="1"/>
</dbReference>
<gene>
    <name evidence="1" type="ORF">B7H17_08300</name>
</gene>
<dbReference type="InterPro" id="IPR012659">
    <property type="entry name" value="CHP02444"/>
</dbReference>
<dbReference type="AlphaFoldDB" id="A0A1X1A1W1"/>
<dbReference type="Proteomes" id="UP000193675">
    <property type="component" value="Unassembled WGS sequence"/>
</dbReference>
<organism evidence="1 2">
    <name type="scientific">Pseudomonas putida</name>
    <name type="common">Arthrobacter siderocapsulatus</name>
    <dbReference type="NCBI Taxonomy" id="303"/>
    <lineage>
        <taxon>Bacteria</taxon>
        <taxon>Pseudomonadati</taxon>
        <taxon>Pseudomonadota</taxon>
        <taxon>Gammaproteobacteria</taxon>
        <taxon>Pseudomonadales</taxon>
        <taxon>Pseudomonadaceae</taxon>
        <taxon>Pseudomonas</taxon>
    </lineage>
</organism>
<dbReference type="EMBL" id="NBWC01000009">
    <property type="protein sequence ID" value="ORL65878.1"/>
    <property type="molecule type" value="Genomic_DNA"/>
</dbReference>
<protein>
    <submittedName>
        <fullName evidence="1">TIGR02444 family protein</fullName>
    </submittedName>
</protein>
<name>A0A1X1A1W1_PSEPU</name>
<dbReference type="NCBIfam" id="TIGR02444">
    <property type="entry name" value="TIGR02444 family protein"/>
    <property type="match status" value="1"/>
</dbReference>
<sequence length="160" mass="18059">MHDDLWNYALALYTRPGVESACLTLQALGGDVCLLLCGTWLRARGVAPDAERVRALQELAAPWQRQVVTPLRTLRQQWRAGVQDDPQLAALRERVKGLELEAERTLLARLEQRAQAWPTTKGHPVEDWLPWLAPEQARDHDALRQLRVVAEGLQDADEGD</sequence>
<accession>A0A1X1A1W1</accession>
<reference evidence="1 2" key="1">
    <citation type="submission" date="2017-04" db="EMBL/GenBank/DDBJ databases">
        <title>Presence of VIM-2 positive Pseudomonas species in chickens and their surrounding environment.</title>
        <authorList>
            <person name="Zhang R."/>
        </authorList>
    </citation>
    <scope>NUCLEOTIDE SEQUENCE [LARGE SCALE GENOMIC DNA]</scope>
    <source>
        <strain evidence="1 2">DZ-C18</strain>
    </source>
</reference>
<proteinExistence type="predicted"/>